<protein>
    <recommendedName>
        <fullName evidence="5">DUF3566 domain-containing protein</fullName>
    </recommendedName>
</protein>
<keyword evidence="2" id="KW-0472">Membrane</keyword>
<reference evidence="4" key="1">
    <citation type="journal article" date="2019" name="Int. J. Syst. Evol. Microbiol.">
        <title>The Global Catalogue of Microorganisms (GCM) 10K type strain sequencing project: providing services to taxonomists for standard genome sequencing and annotation.</title>
        <authorList>
            <consortium name="The Broad Institute Genomics Platform"/>
            <consortium name="The Broad Institute Genome Sequencing Center for Infectious Disease"/>
            <person name="Wu L."/>
            <person name="Ma J."/>
        </authorList>
    </citation>
    <scope>NUCLEOTIDE SEQUENCE [LARGE SCALE GENOMIC DNA]</scope>
    <source>
        <strain evidence="4">JCM 18127</strain>
    </source>
</reference>
<evidence type="ECO:0000313" key="3">
    <source>
        <dbReference type="EMBL" id="GAA4683008.1"/>
    </source>
</evidence>
<dbReference type="EMBL" id="BAABIM010000002">
    <property type="protein sequence ID" value="GAA4683008.1"/>
    <property type="molecule type" value="Genomic_DNA"/>
</dbReference>
<feature type="region of interest" description="Disordered" evidence="1">
    <location>
        <begin position="1"/>
        <end position="26"/>
    </location>
</feature>
<comment type="caution">
    <text evidence="3">The sequence shown here is derived from an EMBL/GenBank/DDBJ whole genome shotgun (WGS) entry which is preliminary data.</text>
</comment>
<organism evidence="3 4">
    <name type="scientific">Nocardioides nanhaiensis</name>
    <dbReference type="NCBI Taxonomy" id="1476871"/>
    <lineage>
        <taxon>Bacteria</taxon>
        <taxon>Bacillati</taxon>
        <taxon>Actinomycetota</taxon>
        <taxon>Actinomycetes</taxon>
        <taxon>Propionibacteriales</taxon>
        <taxon>Nocardioidaceae</taxon>
        <taxon>Nocardioides</taxon>
    </lineage>
</organism>
<dbReference type="Proteomes" id="UP001500621">
    <property type="component" value="Unassembled WGS sequence"/>
</dbReference>
<evidence type="ECO:0000256" key="1">
    <source>
        <dbReference type="SAM" id="MobiDB-lite"/>
    </source>
</evidence>
<keyword evidence="4" id="KW-1185">Reference proteome</keyword>
<keyword evidence="2" id="KW-1133">Transmembrane helix</keyword>
<dbReference type="RefSeq" id="WP_345265338.1">
    <property type="nucleotide sequence ID" value="NZ_BAABIM010000002.1"/>
</dbReference>
<feature type="transmembrane region" description="Helical" evidence="2">
    <location>
        <begin position="136"/>
        <end position="165"/>
    </location>
</feature>
<feature type="transmembrane region" description="Helical" evidence="2">
    <location>
        <begin position="82"/>
        <end position="105"/>
    </location>
</feature>
<evidence type="ECO:0008006" key="5">
    <source>
        <dbReference type="Google" id="ProtNLM"/>
    </source>
</evidence>
<evidence type="ECO:0000313" key="4">
    <source>
        <dbReference type="Proteomes" id="UP001500621"/>
    </source>
</evidence>
<keyword evidence="2" id="KW-0812">Transmembrane</keyword>
<sequence length="229" mass="23866">MSYPEPTSEPSRLGSSPRRFGGARFSTTGPVRAARQLLASTDRAATSEAVDPGAARSVVGRLLVADALHGLRHPDDPRLLRVGFLGSVLTLVVTGLFTLVAAVMFTSVTETFLDDLVPSLFGDDPMGGVGGKDGDAFFTLFSVVTGAFVVIGSVMLLGAVVRIAAKAYAVVSGLRLARTPASTGQGVTPELEDQLHRELAAALAFSTPQSRQHRRMVGGSMMGSSGTSY</sequence>
<evidence type="ECO:0000256" key="2">
    <source>
        <dbReference type="SAM" id="Phobius"/>
    </source>
</evidence>
<proteinExistence type="predicted"/>
<accession>A0ABP8W6R8</accession>
<name>A0ABP8W6R8_9ACTN</name>
<gene>
    <name evidence="3" type="ORF">GCM10023226_20180</name>
</gene>